<evidence type="ECO:0000259" key="6">
    <source>
        <dbReference type="SMART" id="SM00198"/>
    </source>
</evidence>
<keyword evidence="3" id="KW-0964">Secreted</keyword>
<feature type="chain" id="PRO_5039907328" description="SCP domain-containing protein" evidence="5">
    <location>
        <begin position="17"/>
        <end position="253"/>
    </location>
</feature>
<evidence type="ECO:0000256" key="3">
    <source>
        <dbReference type="ARBA" id="ARBA00022525"/>
    </source>
</evidence>
<dbReference type="InterPro" id="IPR014044">
    <property type="entry name" value="CAP_dom"/>
</dbReference>
<dbReference type="Gene3D" id="3.40.33.10">
    <property type="entry name" value="CAP"/>
    <property type="match status" value="1"/>
</dbReference>
<proteinExistence type="inferred from homology"/>
<accession>A0A9J6BCW0</accession>
<dbReference type="SMART" id="SM00198">
    <property type="entry name" value="SCP"/>
    <property type="match status" value="1"/>
</dbReference>
<evidence type="ECO:0000313" key="7">
    <source>
        <dbReference type="EMBL" id="KAG5667676.1"/>
    </source>
</evidence>
<dbReference type="AlphaFoldDB" id="A0A9J6BCW0"/>
<dbReference type="Pfam" id="PF00188">
    <property type="entry name" value="CAP"/>
    <property type="match status" value="1"/>
</dbReference>
<gene>
    <name evidence="7" type="ORF">PVAND_015648</name>
</gene>
<dbReference type="Proteomes" id="UP001107558">
    <property type="component" value="Chromosome 4"/>
</dbReference>
<evidence type="ECO:0000256" key="2">
    <source>
        <dbReference type="ARBA" id="ARBA00009923"/>
    </source>
</evidence>
<dbReference type="PIRSF" id="PIRSF038921">
    <property type="entry name" value="P14a"/>
    <property type="match status" value="1"/>
</dbReference>
<feature type="signal peptide" evidence="5">
    <location>
        <begin position="1"/>
        <end position="16"/>
    </location>
</feature>
<sequence length="253" mass="28551">MFKLFFLVFYLGFASSAVYNYCNQDLCKLTSYKHITCTATGDFSPSCSADASEVSLTDSDKQKILKLHNKHRNKIASGNEPGFNPATKMLTVEWDDELAEYASLNVRRCKFEHDCHNTPQMKYSGQNIYYSARTDAFEKNIGNFIDDAFQSWWDERKLASQENIDSCCGPPMEIPHFLEVSSDRVNRVGCAISQYTSSQGKETLMTCNYSFQIITGQKVYVSGEPASECKTGSNPNYTALCSTDEEFDPNNPF</sequence>
<evidence type="ECO:0000313" key="8">
    <source>
        <dbReference type="Proteomes" id="UP001107558"/>
    </source>
</evidence>
<evidence type="ECO:0000256" key="5">
    <source>
        <dbReference type="SAM" id="SignalP"/>
    </source>
</evidence>
<feature type="domain" description="SCP" evidence="6">
    <location>
        <begin position="59"/>
        <end position="216"/>
    </location>
</feature>
<keyword evidence="4 5" id="KW-0732">Signal</keyword>
<protein>
    <recommendedName>
        <fullName evidence="6">SCP domain-containing protein</fullName>
    </recommendedName>
</protein>
<dbReference type="EMBL" id="JADBJN010000004">
    <property type="protein sequence ID" value="KAG5667676.1"/>
    <property type="molecule type" value="Genomic_DNA"/>
</dbReference>
<dbReference type="OrthoDB" id="414826at2759"/>
<comment type="subcellular location">
    <subcellularLocation>
        <location evidence="1">Secreted</location>
    </subcellularLocation>
</comment>
<dbReference type="GO" id="GO:0005576">
    <property type="term" value="C:extracellular region"/>
    <property type="evidence" value="ECO:0007669"/>
    <property type="project" value="UniProtKB-SubCell"/>
</dbReference>
<reference evidence="7" key="1">
    <citation type="submission" date="2021-03" db="EMBL/GenBank/DDBJ databases">
        <title>Chromosome level genome of the anhydrobiotic midge Polypedilum vanderplanki.</title>
        <authorList>
            <person name="Yoshida Y."/>
            <person name="Kikawada T."/>
            <person name="Gusev O."/>
        </authorList>
    </citation>
    <scope>NUCLEOTIDE SEQUENCE</scope>
    <source>
        <strain evidence="7">NIAS01</strain>
        <tissue evidence="7">Whole body or cell culture</tissue>
    </source>
</reference>
<comment type="caution">
    <text evidence="7">The sequence shown here is derived from an EMBL/GenBank/DDBJ whole genome shotgun (WGS) entry which is preliminary data.</text>
</comment>
<dbReference type="InterPro" id="IPR034763">
    <property type="entry name" value="P14a_insect"/>
</dbReference>
<dbReference type="InterPro" id="IPR035940">
    <property type="entry name" value="CAP_sf"/>
</dbReference>
<organism evidence="7 8">
    <name type="scientific">Polypedilum vanderplanki</name>
    <name type="common">Sleeping chironomid midge</name>
    <dbReference type="NCBI Taxonomy" id="319348"/>
    <lineage>
        <taxon>Eukaryota</taxon>
        <taxon>Metazoa</taxon>
        <taxon>Ecdysozoa</taxon>
        <taxon>Arthropoda</taxon>
        <taxon>Hexapoda</taxon>
        <taxon>Insecta</taxon>
        <taxon>Pterygota</taxon>
        <taxon>Neoptera</taxon>
        <taxon>Endopterygota</taxon>
        <taxon>Diptera</taxon>
        <taxon>Nematocera</taxon>
        <taxon>Chironomoidea</taxon>
        <taxon>Chironomidae</taxon>
        <taxon>Chironominae</taxon>
        <taxon>Polypedilum</taxon>
        <taxon>Polypedilum</taxon>
    </lineage>
</organism>
<name>A0A9J6BCW0_POLVA</name>
<keyword evidence="8" id="KW-1185">Reference proteome</keyword>
<dbReference type="CDD" id="cd05380">
    <property type="entry name" value="CAP_euk"/>
    <property type="match status" value="1"/>
</dbReference>
<evidence type="ECO:0000256" key="1">
    <source>
        <dbReference type="ARBA" id="ARBA00004613"/>
    </source>
</evidence>
<comment type="similarity">
    <text evidence="2">Belongs to the CRISP family.</text>
</comment>
<dbReference type="InterPro" id="IPR001283">
    <property type="entry name" value="CRISP-related"/>
</dbReference>
<evidence type="ECO:0000256" key="4">
    <source>
        <dbReference type="ARBA" id="ARBA00022729"/>
    </source>
</evidence>
<dbReference type="SUPFAM" id="SSF55797">
    <property type="entry name" value="PR-1-like"/>
    <property type="match status" value="1"/>
</dbReference>
<dbReference type="PANTHER" id="PTHR10334">
    <property type="entry name" value="CYSTEINE-RICH SECRETORY PROTEIN-RELATED"/>
    <property type="match status" value="1"/>
</dbReference>